<organism evidence="1 2">
    <name type="scientific">Purpureocillium lilacinum</name>
    <name type="common">Paecilomyces lilacinus</name>
    <dbReference type="NCBI Taxonomy" id="33203"/>
    <lineage>
        <taxon>Eukaryota</taxon>
        <taxon>Fungi</taxon>
        <taxon>Dikarya</taxon>
        <taxon>Ascomycota</taxon>
        <taxon>Pezizomycotina</taxon>
        <taxon>Sordariomycetes</taxon>
        <taxon>Hypocreomycetidae</taxon>
        <taxon>Hypocreales</taxon>
        <taxon>Ophiocordycipitaceae</taxon>
        <taxon>Purpureocillium</taxon>
    </lineage>
</organism>
<comment type="caution">
    <text evidence="1">The sequence shown here is derived from an EMBL/GenBank/DDBJ whole genome shotgun (WGS) entry which is preliminary data.</text>
</comment>
<accession>A0ACC4DM77</accession>
<dbReference type="Proteomes" id="UP001638806">
    <property type="component" value="Unassembled WGS sequence"/>
</dbReference>
<keyword evidence="2" id="KW-1185">Reference proteome</keyword>
<protein>
    <submittedName>
        <fullName evidence="1">Uncharacterized protein</fullName>
    </submittedName>
</protein>
<proteinExistence type="predicted"/>
<evidence type="ECO:0000313" key="2">
    <source>
        <dbReference type="Proteomes" id="UP001638806"/>
    </source>
</evidence>
<reference evidence="1" key="1">
    <citation type="submission" date="2024-12" db="EMBL/GenBank/DDBJ databases">
        <title>Comparative genomics and development of molecular markers within Purpureocillium lilacinum and among Purpureocillium species.</title>
        <authorList>
            <person name="Yeh Z.-Y."/>
            <person name="Ni N.-T."/>
            <person name="Lo P.-H."/>
            <person name="Mushyakhwo K."/>
            <person name="Lin C.-F."/>
            <person name="Nai Y.-S."/>
        </authorList>
    </citation>
    <scope>NUCLEOTIDE SEQUENCE</scope>
    <source>
        <strain evidence="1">NCHU-NPUST-175</strain>
    </source>
</reference>
<evidence type="ECO:0000313" key="1">
    <source>
        <dbReference type="EMBL" id="KAL3956654.1"/>
    </source>
</evidence>
<name>A0ACC4DM77_PURLI</name>
<gene>
    <name evidence="1" type="ORF">ACCO45_009500</name>
</gene>
<sequence>MQVVEKGRKDGSDKCRFDKIAMRAGDKAHQRHALAAVAALLIREWRPKLPQPSSRTGTFWYWPTPRGGVLGLGSPTVSSRVNEEAWRDQGLLFCVSGARGPATPQRSGLDGTLGREELRLGSLAGVAPFCAGVGV</sequence>
<dbReference type="EMBL" id="JBGNUJ010000008">
    <property type="protein sequence ID" value="KAL3956654.1"/>
    <property type="molecule type" value="Genomic_DNA"/>
</dbReference>